<evidence type="ECO:0000313" key="2">
    <source>
        <dbReference type="EMBL" id="KAL0882398.1"/>
    </source>
</evidence>
<proteinExistence type="predicted"/>
<reference evidence="2 3" key="1">
    <citation type="submission" date="2024-06" db="EMBL/GenBank/DDBJ databases">
        <title>A chromosome-level genome assembly of beet webworm, Loxostege sticticalis.</title>
        <authorList>
            <person name="Zhang Y."/>
        </authorList>
    </citation>
    <scope>NUCLEOTIDE SEQUENCE [LARGE SCALE GENOMIC DNA]</scope>
    <source>
        <strain evidence="2">AQ026</strain>
        <tissue evidence="2">Whole body</tissue>
    </source>
</reference>
<feature type="signal peptide" evidence="1">
    <location>
        <begin position="1"/>
        <end position="20"/>
    </location>
</feature>
<dbReference type="SUPFAM" id="SSF63829">
    <property type="entry name" value="Calcium-dependent phosphotriesterase"/>
    <property type="match status" value="1"/>
</dbReference>
<dbReference type="EMBL" id="JBEUOH010000010">
    <property type="protein sequence ID" value="KAL0882397.1"/>
    <property type="molecule type" value="Genomic_DNA"/>
</dbReference>
<name>A0ABR3I0Q4_LOXSC</name>
<evidence type="ECO:0000256" key="1">
    <source>
        <dbReference type="SAM" id="SignalP"/>
    </source>
</evidence>
<feature type="chain" id="PRO_5045031755" evidence="1">
    <location>
        <begin position="21"/>
        <end position="309"/>
    </location>
</feature>
<keyword evidence="3" id="KW-1185">Reference proteome</keyword>
<organism evidence="2 3">
    <name type="scientific">Loxostege sticticalis</name>
    <name type="common">Beet webworm moth</name>
    <dbReference type="NCBI Taxonomy" id="481309"/>
    <lineage>
        <taxon>Eukaryota</taxon>
        <taxon>Metazoa</taxon>
        <taxon>Ecdysozoa</taxon>
        <taxon>Arthropoda</taxon>
        <taxon>Hexapoda</taxon>
        <taxon>Insecta</taxon>
        <taxon>Pterygota</taxon>
        <taxon>Neoptera</taxon>
        <taxon>Endopterygota</taxon>
        <taxon>Lepidoptera</taxon>
        <taxon>Glossata</taxon>
        <taxon>Ditrysia</taxon>
        <taxon>Pyraloidea</taxon>
        <taxon>Crambidae</taxon>
        <taxon>Pyraustinae</taxon>
        <taxon>Loxostege</taxon>
    </lineage>
</organism>
<sequence length="309" mass="35147">MNSIAIFLVTTYFILAVSHASPIETKNKNVLDEKEVIYTGEHEIVKIYTSLALMEELEVQRRLVFFIEADINNDGKKLDKGLYVIIDNSTTKLLNNGKDIAGDATGKVFFATNDGVYAFNPKERTAYKYGHMEEKIISLAVENNTGVIYALTENHIMYKITENGNKSEVDDRVQHAREIIIDMLDNLYYFDEHKNLYVVVDHDAKKIDGLPKNPTSITMIKPPIGVEGIFLIADDVPYIVYSNGTTIKSEDAKLHRTKSTAYSFDAMIVLYFGHEKKIYEYNILEKIITGIFEGLSDWVKKNLSFVTFP</sequence>
<evidence type="ECO:0000313" key="3">
    <source>
        <dbReference type="Proteomes" id="UP001549920"/>
    </source>
</evidence>
<gene>
    <name evidence="2" type="ORF">ABMA27_000882</name>
</gene>
<dbReference type="EMBL" id="JBEUOH010000010">
    <property type="protein sequence ID" value="KAL0882398.1"/>
    <property type="molecule type" value="Genomic_DNA"/>
</dbReference>
<keyword evidence="1" id="KW-0732">Signal</keyword>
<dbReference type="Proteomes" id="UP001549920">
    <property type="component" value="Unassembled WGS sequence"/>
</dbReference>
<comment type="caution">
    <text evidence="2">The sequence shown here is derived from an EMBL/GenBank/DDBJ whole genome shotgun (WGS) entry which is preliminary data.</text>
</comment>
<protein>
    <submittedName>
        <fullName evidence="2">Uncharacterized protein</fullName>
    </submittedName>
</protein>
<accession>A0ABR3I0Q4</accession>
<dbReference type="Gene3D" id="2.120.10.30">
    <property type="entry name" value="TolB, C-terminal domain"/>
    <property type="match status" value="1"/>
</dbReference>
<dbReference type="InterPro" id="IPR011042">
    <property type="entry name" value="6-blade_b-propeller_TolB-like"/>
</dbReference>